<keyword evidence="5" id="KW-1185">Reference proteome</keyword>
<feature type="domain" description="DUF4234" evidence="3">
    <location>
        <begin position="62"/>
        <end position="165"/>
    </location>
</feature>
<feature type="transmembrane region" description="Helical" evidence="2">
    <location>
        <begin position="138"/>
        <end position="158"/>
    </location>
</feature>
<feature type="transmembrane region" description="Helical" evidence="2">
    <location>
        <begin position="96"/>
        <end position="117"/>
    </location>
</feature>
<protein>
    <recommendedName>
        <fullName evidence="3">DUF4234 domain-containing protein</fullName>
    </recommendedName>
</protein>
<feature type="transmembrane region" description="Helical" evidence="2">
    <location>
        <begin position="66"/>
        <end position="84"/>
    </location>
</feature>
<evidence type="ECO:0000256" key="2">
    <source>
        <dbReference type="SAM" id="Phobius"/>
    </source>
</evidence>
<feature type="compositionally biased region" description="Pro residues" evidence="1">
    <location>
        <begin position="19"/>
        <end position="36"/>
    </location>
</feature>
<dbReference type="Pfam" id="PF14018">
    <property type="entry name" value="DUF4234"/>
    <property type="match status" value="1"/>
</dbReference>
<comment type="caution">
    <text evidence="4">The sequence shown here is derived from an EMBL/GenBank/DDBJ whole genome shotgun (WGS) entry which is preliminary data.</text>
</comment>
<keyword evidence="2" id="KW-1133">Transmembrane helix</keyword>
<keyword evidence="2" id="KW-0472">Membrane</keyword>
<evidence type="ECO:0000259" key="3">
    <source>
        <dbReference type="Pfam" id="PF14018"/>
    </source>
</evidence>
<feature type="region of interest" description="Disordered" evidence="1">
    <location>
        <begin position="1"/>
        <end position="43"/>
    </location>
</feature>
<organism evidence="4 5">
    <name type="scientific">Nocardioides marinus</name>
    <dbReference type="NCBI Taxonomy" id="374514"/>
    <lineage>
        <taxon>Bacteria</taxon>
        <taxon>Bacillati</taxon>
        <taxon>Actinomycetota</taxon>
        <taxon>Actinomycetes</taxon>
        <taxon>Propionibacteriales</taxon>
        <taxon>Nocardioidaceae</taxon>
        <taxon>Nocardioides</taxon>
    </lineage>
</organism>
<feature type="compositionally biased region" description="Pro residues" evidence="1">
    <location>
        <begin position="1"/>
        <end position="11"/>
    </location>
</feature>
<keyword evidence="2" id="KW-0812">Transmembrane</keyword>
<evidence type="ECO:0000313" key="4">
    <source>
        <dbReference type="EMBL" id="NYI09016.1"/>
    </source>
</evidence>
<evidence type="ECO:0000256" key="1">
    <source>
        <dbReference type="SAM" id="MobiDB-lite"/>
    </source>
</evidence>
<name>A0A7Y9YB68_9ACTN</name>
<dbReference type="EMBL" id="JACBZI010000001">
    <property type="protein sequence ID" value="NYI09016.1"/>
    <property type="molecule type" value="Genomic_DNA"/>
</dbReference>
<evidence type="ECO:0000313" key="5">
    <source>
        <dbReference type="Proteomes" id="UP000537326"/>
    </source>
</evidence>
<dbReference type="AlphaFoldDB" id="A0A7Y9YB68"/>
<sequence>MSDQYPPPPSSDPTGPAGSAPPPPQWGETPGAPPAPAYASAPPVAPGQMGGQMGAGPIGEVRSTGVAVLLFIVTFGIYGWYYWYKVHEEMKQHSGQGIGGAVALILAIFVGIVMPYLTSAEVGGLYKRRGQKEPVSGITGLWYFPGIFILVGPIIWFVKTNGALNDYWKSLGAQG</sequence>
<dbReference type="RefSeq" id="WP_218842240.1">
    <property type="nucleotide sequence ID" value="NZ_BAAAPP010000002.1"/>
</dbReference>
<gene>
    <name evidence="4" type="ORF">BKA05_000531</name>
</gene>
<dbReference type="Proteomes" id="UP000537326">
    <property type="component" value="Unassembled WGS sequence"/>
</dbReference>
<proteinExistence type="predicted"/>
<accession>A0A7Y9YB68</accession>
<dbReference type="InterPro" id="IPR025328">
    <property type="entry name" value="DUF4234"/>
</dbReference>
<reference evidence="4 5" key="1">
    <citation type="submission" date="2020-07" db="EMBL/GenBank/DDBJ databases">
        <title>Sequencing the genomes of 1000 actinobacteria strains.</title>
        <authorList>
            <person name="Klenk H.-P."/>
        </authorList>
    </citation>
    <scope>NUCLEOTIDE SEQUENCE [LARGE SCALE GENOMIC DNA]</scope>
    <source>
        <strain evidence="4 5">DSM 18248</strain>
    </source>
</reference>